<feature type="transmembrane region" description="Helical" evidence="6">
    <location>
        <begin position="328"/>
        <end position="346"/>
    </location>
</feature>
<feature type="transmembrane region" description="Helical" evidence="6">
    <location>
        <begin position="140"/>
        <end position="160"/>
    </location>
</feature>
<evidence type="ECO:0000313" key="10">
    <source>
        <dbReference type="Proteomes" id="UP000183090"/>
    </source>
</evidence>
<dbReference type="Pfam" id="PF02133">
    <property type="entry name" value="Transp_cyt_pur"/>
    <property type="match status" value="1"/>
</dbReference>
<evidence type="ECO:0000256" key="4">
    <source>
        <dbReference type="ARBA" id="ARBA00022989"/>
    </source>
</evidence>
<dbReference type="EMBL" id="FOTB01000006">
    <property type="protein sequence ID" value="SFK94002.1"/>
    <property type="molecule type" value="Genomic_DNA"/>
</dbReference>
<feature type="transmembrane region" description="Helical" evidence="6">
    <location>
        <begin position="242"/>
        <end position="268"/>
    </location>
</feature>
<feature type="transmembrane region" description="Helical" evidence="6">
    <location>
        <begin position="61"/>
        <end position="85"/>
    </location>
</feature>
<evidence type="ECO:0000313" key="7">
    <source>
        <dbReference type="EMBL" id="AKG74285.1"/>
    </source>
</evidence>
<reference evidence="8 10" key="3">
    <citation type="submission" date="2016-10" db="EMBL/GenBank/DDBJ databases">
        <authorList>
            <person name="Varghese N."/>
            <person name="Submissions S."/>
        </authorList>
    </citation>
    <scope>NUCLEOTIDE SEQUENCE [LARGE SCALE GENOMIC DNA]</scope>
    <source>
        <strain evidence="8 10">CGMCC 1.6501</strain>
    </source>
</reference>
<feature type="transmembrane region" description="Helical" evidence="6">
    <location>
        <begin position="172"/>
        <end position="193"/>
    </location>
</feature>
<dbReference type="AlphaFoldDB" id="A0A0F7D4I3"/>
<dbReference type="InterPro" id="IPR030191">
    <property type="entry name" value="CodB"/>
</dbReference>
<dbReference type="Proteomes" id="UP000183090">
    <property type="component" value="Unassembled WGS sequence"/>
</dbReference>
<sequence length="490" mass="53301">MGSVNITDRESEDHEDDYSLDKVPYEERKMGWFSITNITFGIATAIFYFQLGSVMALQFGAINALISAGYAIIVAGIMGTIISYLSARSGMNVNLMSRGGGFGYIGASLTSLIYASNFIMYCAFEGMILVYAVHEFFPAIPIWLLIVVFGSLVIPLNWFGIKQLDKLQKWSLPIFFAFLIAAIAVAFFTPSLYEGPFWTYMPEGVQIGGTALLLCIGMQHGIMGLTALLASDYARFLKPGHIKFGSVAIGFIPQIFCYGVMGGLGIWFGVRLAEPNPGVYIVQLLGIGGALFTMLTQVRINVTNIYSSSLSLSNFFENVCRFTPGRRFWIVVAGITAMVLMLGGIVDHLDTALTFQGVFLLAWGAVLITDAVVVKMILKIGPAFYEARQKNLYKWNPVGVVSLIIASGLGTVAALGYMGPFLASTAAFFASALAAILTVMLAVLTKGRYYLKNEVDDIDPKDILFERKVKGGNPVGTKRPVPANAESMKK</sequence>
<comment type="similarity">
    <text evidence="2">Belongs to the purine-cytosine permease (2.A.39) family.</text>
</comment>
<comment type="subcellular location">
    <subcellularLocation>
        <location evidence="1">Membrane</location>
        <topology evidence="1">Multi-pass membrane protein</topology>
    </subcellularLocation>
</comment>
<accession>A0A0F7D4I3</accession>
<feature type="transmembrane region" description="Helical" evidence="6">
    <location>
        <begin position="30"/>
        <end position="49"/>
    </location>
</feature>
<dbReference type="GO" id="GO:0005886">
    <property type="term" value="C:plasma membrane"/>
    <property type="evidence" value="ECO:0007669"/>
    <property type="project" value="TreeGrafter"/>
</dbReference>
<dbReference type="PANTHER" id="PTHR30569:SF0">
    <property type="entry name" value="CYTOSINE PERMEASE"/>
    <property type="match status" value="1"/>
</dbReference>
<feature type="transmembrane region" description="Helical" evidence="6">
    <location>
        <begin position="425"/>
        <end position="444"/>
    </location>
</feature>
<keyword evidence="5 6" id="KW-0472">Membrane</keyword>
<dbReference type="Proteomes" id="UP000034029">
    <property type="component" value="Chromosome"/>
</dbReference>
<dbReference type="RefSeq" id="WP_046790467.1">
    <property type="nucleotide sequence ID" value="NZ_CP011366.1"/>
</dbReference>
<gene>
    <name evidence="7" type="ORF">AAT16_08605</name>
    <name evidence="8" type="ORF">SAMN05216235_2618</name>
</gene>
<feature type="transmembrane region" description="Helical" evidence="6">
    <location>
        <begin position="398"/>
        <end position="419"/>
    </location>
</feature>
<dbReference type="KEGG" id="shv:AAT16_08605"/>
<keyword evidence="4 6" id="KW-1133">Transmembrane helix</keyword>
<feature type="transmembrane region" description="Helical" evidence="6">
    <location>
        <begin position="280"/>
        <end position="298"/>
    </location>
</feature>
<protein>
    <submittedName>
        <fullName evidence="7 8">Permease</fullName>
    </submittedName>
</protein>
<dbReference type="Gene3D" id="1.10.4160.10">
    <property type="entry name" value="Hydantoin permease"/>
    <property type="match status" value="1"/>
</dbReference>
<keyword evidence="3 6" id="KW-0812">Transmembrane</keyword>
<dbReference type="GO" id="GO:0015209">
    <property type="term" value="F:cytosine transmembrane transporter activity"/>
    <property type="evidence" value="ECO:0007669"/>
    <property type="project" value="InterPro"/>
</dbReference>
<feature type="transmembrane region" description="Helical" evidence="6">
    <location>
        <begin position="205"/>
        <end position="230"/>
    </location>
</feature>
<reference evidence="9" key="2">
    <citation type="submission" date="2015-04" db="EMBL/GenBank/DDBJ databases">
        <title>Complete genome sequence of Salinicoccus halodurans strain H3B36, isolated from the Qaidam basin of China.</title>
        <authorList>
            <person name="Ma Y."/>
            <person name="Jiang K."/>
            <person name="Xue Y."/>
        </authorList>
    </citation>
    <scope>NUCLEOTIDE SEQUENCE [LARGE SCALE GENOMIC DNA]</scope>
    <source>
        <strain evidence="9">H3B36</strain>
    </source>
</reference>
<evidence type="ECO:0000313" key="9">
    <source>
        <dbReference type="Proteomes" id="UP000034029"/>
    </source>
</evidence>
<evidence type="ECO:0000256" key="1">
    <source>
        <dbReference type="ARBA" id="ARBA00004141"/>
    </source>
</evidence>
<feature type="transmembrane region" description="Helical" evidence="6">
    <location>
        <begin position="358"/>
        <end position="378"/>
    </location>
</feature>
<evidence type="ECO:0000256" key="3">
    <source>
        <dbReference type="ARBA" id="ARBA00022692"/>
    </source>
</evidence>
<dbReference type="PANTHER" id="PTHR30569">
    <property type="entry name" value="CYTOSINE TRANSPORTER CODB"/>
    <property type="match status" value="1"/>
</dbReference>
<name>A0A0F7D4I3_9STAP</name>
<dbReference type="EMBL" id="CP011366">
    <property type="protein sequence ID" value="AKG74285.1"/>
    <property type="molecule type" value="Genomic_DNA"/>
</dbReference>
<evidence type="ECO:0000256" key="5">
    <source>
        <dbReference type="ARBA" id="ARBA00023136"/>
    </source>
</evidence>
<feature type="transmembrane region" description="Helical" evidence="6">
    <location>
        <begin position="106"/>
        <end position="134"/>
    </location>
</feature>
<dbReference type="InterPro" id="IPR001248">
    <property type="entry name" value="Pur-cyt_permease"/>
</dbReference>
<reference evidence="7 9" key="1">
    <citation type="journal article" date="2015" name="Int. J. Syst. Evol. Microbiol.">
        <title>Complete genome sequence of Salinicoccus halodurans H3B36, isolated from the Qaidam Basin in China.</title>
        <authorList>
            <person name="Jiang K."/>
            <person name="Xue Y."/>
            <person name="Ma Y."/>
        </authorList>
    </citation>
    <scope>NUCLEOTIDE SEQUENCE [LARGE SCALE GENOMIC DNA]</scope>
    <source>
        <strain evidence="7 9">H3B36</strain>
    </source>
</reference>
<keyword evidence="9" id="KW-1185">Reference proteome</keyword>
<evidence type="ECO:0000313" key="8">
    <source>
        <dbReference type="EMBL" id="SFK94002.1"/>
    </source>
</evidence>
<evidence type="ECO:0000256" key="2">
    <source>
        <dbReference type="ARBA" id="ARBA00008974"/>
    </source>
</evidence>
<evidence type="ECO:0000256" key="6">
    <source>
        <dbReference type="SAM" id="Phobius"/>
    </source>
</evidence>
<dbReference type="OrthoDB" id="9773246at2"/>
<proteinExistence type="inferred from homology"/>
<organism evidence="8 10">
    <name type="scientific">Salinicoccus halodurans</name>
    <dbReference type="NCBI Taxonomy" id="407035"/>
    <lineage>
        <taxon>Bacteria</taxon>
        <taxon>Bacillati</taxon>
        <taxon>Bacillota</taxon>
        <taxon>Bacilli</taxon>
        <taxon>Bacillales</taxon>
        <taxon>Staphylococcaceae</taxon>
        <taxon>Salinicoccus</taxon>
    </lineage>
</organism>